<name>A0ABS5NGC5_TSUPA</name>
<comment type="caution">
    <text evidence="1">The sequence shown here is derived from an EMBL/GenBank/DDBJ whole genome shotgun (WGS) entry which is preliminary data.</text>
</comment>
<proteinExistence type="predicted"/>
<sequence>MGPDLIDTDNFRFRVGDTVRFQQRTGAAIVIHDFGTTPPPPRPVDPTLQVRRYLVLLDDGHVVPCDAKELELIQAP</sequence>
<evidence type="ECO:0008006" key="3">
    <source>
        <dbReference type="Google" id="ProtNLM"/>
    </source>
</evidence>
<evidence type="ECO:0000313" key="2">
    <source>
        <dbReference type="Proteomes" id="UP000676853"/>
    </source>
</evidence>
<reference evidence="1 2" key="1">
    <citation type="submission" date="2021-04" db="EMBL/GenBank/DDBJ databases">
        <title>Whole genome sequence analysis of a thiophenic sulfur metabolizing bacteria.</title>
        <authorList>
            <person name="Akhtar N."/>
            <person name="Akram J."/>
            <person name="Aslam A."/>
        </authorList>
    </citation>
    <scope>NUCLEOTIDE SEQUENCE [LARGE SCALE GENOMIC DNA]</scope>
    <source>
        <strain evidence="1 2">3OW</strain>
    </source>
</reference>
<evidence type="ECO:0000313" key="1">
    <source>
        <dbReference type="EMBL" id="MBS4103075.1"/>
    </source>
</evidence>
<protein>
    <recommendedName>
        <fullName evidence="3">Cold-shock protein</fullName>
    </recommendedName>
</protein>
<keyword evidence="2" id="KW-1185">Reference proteome</keyword>
<organism evidence="1 2">
    <name type="scientific">Tsukamurella paurometabola</name>
    <name type="common">Corynebacterium paurometabolum</name>
    <dbReference type="NCBI Taxonomy" id="2061"/>
    <lineage>
        <taxon>Bacteria</taxon>
        <taxon>Bacillati</taxon>
        <taxon>Actinomycetota</taxon>
        <taxon>Actinomycetes</taxon>
        <taxon>Mycobacteriales</taxon>
        <taxon>Tsukamurellaceae</taxon>
        <taxon>Tsukamurella</taxon>
    </lineage>
</organism>
<accession>A0ABS5NGC5</accession>
<dbReference type="EMBL" id="JAGXOE010000050">
    <property type="protein sequence ID" value="MBS4103075.1"/>
    <property type="molecule type" value="Genomic_DNA"/>
</dbReference>
<dbReference type="RefSeq" id="WP_212554580.1">
    <property type="nucleotide sequence ID" value="NZ_JAGXOE010000050.1"/>
</dbReference>
<gene>
    <name evidence="1" type="ORF">KFZ73_17755</name>
</gene>
<dbReference type="Proteomes" id="UP000676853">
    <property type="component" value="Unassembled WGS sequence"/>
</dbReference>